<organism evidence="3 4">
    <name type="scientific">Nitrospira lenta</name>
    <dbReference type="NCBI Taxonomy" id="1436998"/>
    <lineage>
        <taxon>Bacteria</taxon>
        <taxon>Pseudomonadati</taxon>
        <taxon>Nitrospirota</taxon>
        <taxon>Nitrospiria</taxon>
        <taxon>Nitrospirales</taxon>
        <taxon>Nitrospiraceae</taxon>
        <taxon>Nitrospira</taxon>
    </lineage>
</organism>
<keyword evidence="1" id="KW-0238">DNA-binding</keyword>
<dbReference type="Gene3D" id="1.10.260.40">
    <property type="entry name" value="lambda repressor-like DNA-binding domains"/>
    <property type="match status" value="1"/>
</dbReference>
<gene>
    <name evidence="3" type="ORF">NITLEN_11036</name>
</gene>
<proteinExistence type="predicted"/>
<dbReference type="GO" id="GO:0003700">
    <property type="term" value="F:DNA-binding transcription factor activity"/>
    <property type="evidence" value="ECO:0007669"/>
    <property type="project" value="TreeGrafter"/>
</dbReference>
<dbReference type="GO" id="GO:0005829">
    <property type="term" value="C:cytosol"/>
    <property type="evidence" value="ECO:0007669"/>
    <property type="project" value="TreeGrafter"/>
</dbReference>
<feature type="domain" description="HTH cro/C1-type" evidence="2">
    <location>
        <begin position="20"/>
        <end position="74"/>
    </location>
</feature>
<dbReference type="Proteomes" id="UP000248168">
    <property type="component" value="Unassembled WGS sequence"/>
</dbReference>
<dbReference type="FunCoup" id="A0A330L2I3">
    <property type="interactions" value="4"/>
</dbReference>
<accession>A0A330L2I3</accession>
<dbReference type="Pfam" id="PF01381">
    <property type="entry name" value="HTH_3"/>
    <property type="match status" value="1"/>
</dbReference>
<evidence type="ECO:0000313" key="4">
    <source>
        <dbReference type="Proteomes" id="UP000248168"/>
    </source>
</evidence>
<name>A0A330L2I3_9BACT</name>
<reference evidence="4" key="1">
    <citation type="submission" date="2018-04" db="EMBL/GenBank/DDBJ databases">
        <authorList>
            <person name="Lucker S."/>
            <person name="Sakoula D."/>
        </authorList>
    </citation>
    <scope>NUCLEOTIDE SEQUENCE [LARGE SCALE GENOMIC DNA]</scope>
</reference>
<protein>
    <submittedName>
        <fullName evidence="3">Helix-turn-helix type 3 domain protein</fullName>
    </submittedName>
</protein>
<keyword evidence="4" id="KW-1185">Reference proteome</keyword>
<dbReference type="InterPro" id="IPR010982">
    <property type="entry name" value="Lambda_DNA-bd_dom_sf"/>
</dbReference>
<evidence type="ECO:0000256" key="1">
    <source>
        <dbReference type="ARBA" id="ARBA00023125"/>
    </source>
</evidence>
<dbReference type="CDD" id="cd00093">
    <property type="entry name" value="HTH_XRE"/>
    <property type="match status" value="1"/>
</dbReference>
<dbReference type="PROSITE" id="PS50943">
    <property type="entry name" value="HTH_CROC1"/>
    <property type="match status" value="1"/>
</dbReference>
<dbReference type="AlphaFoldDB" id="A0A330L2I3"/>
<dbReference type="InParanoid" id="A0A330L2I3"/>
<dbReference type="InterPro" id="IPR050807">
    <property type="entry name" value="TransReg_Diox_bact_type"/>
</dbReference>
<dbReference type="SUPFAM" id="SSF47413">
    <property type="entry name" value="lambda repressor-like DNA-binding domains"/>
    <property type="match status" value="1"/>
</dbReference>
<dbReference type="InterPro" id="IPR001387">
    <property type="entry name" value="Cro/C1-type_HTH"/>
</dbReference>
<dbReference type="EMBL" id="OUNR01000001">
    <property type="protein sequence ID" value="SPP63950.1"/>
    <property type="molecule type" value="Genomic_DNA"/>
</dbReference>
<evidence type="ECO:0000259" key="2">
    <source>
        <dbReference type="PROSITE" id="PS50943"/>
    </source>
</evidence>
<sequence>MSMTTTYHEGAAMGTIGSRIKYLREKRDWTQDRLAQEAGVSKSFISEVENDRRNPSSEKLLEIADVLGASLDFIMKGEGQNSDGPPTPVTIPRELAEAAEEMHWPYRNVVAVLDAWNSLIARRNPEGKPQMTRKSWIDFYNKVRAHLD</sequence>
<evidence type="ECO:0000313" key="3">
    <source>
        <dbReference type="EMBL" id="SPP63950.1"/>
    </source>
</evidence>
<dbReference type="GO" id="GO:0003677">
    <property type="term" value="F:DNA binding"/>
    <property type="evidence" value="ECO:0007669"/>
    <property type="project" value="UniProtKB-KW"/>
</dbReference>
<dbReference type="PANTHER" id="PTHR46797">
    <property type="entry name" value="HTH-TYPE TRANSCRIPTIONAL REGULATOR"/>
    <property type="match status" value="1"/>
</dbReference>
<dbReference type="SMART" id="SM00530">
    <property type="entry name" value="HTH_XRE"/>
    <property type="match status" value="1"/>
</dbReference>
<dbReference type="PANTHER" id="PTHR46797:SF1">
    <property type="entry name" value="METHYLPHOSPHONATE SYNTHASE"/>
    <property type="match status" value="1"/>
</dbReference>